<evidence type="ECO:0000313" key="2">
    <source>
        <dbReference type="Proteomes" id="UP000002497"/>
    </source>
</evidence>
<sequence>MDDFLTAGDWVAGPSRVKSGVRAFVLDPPPPPRLWVIGQRENALVDVIVDSRMLKLRWMRGRELQSPPEEPHFAGIVKHMCPLSDIVFGFVIVGKSTIPTRTPL</sequence>
<dbReference type="VEuPathDB" id="FungiDB:CPSG_03465"/>
<accession>E9D037</accession>
<keyword evidence="2" id="KW-1185">Reference proteome</keyword>
<protein>
    <submittedName>
        <fullName evidence="1">Predicted protein</fullName>
    </submittedName>
</protein>
<dbReference type="AlphaFoldDB" id="E9D037"/>
<proteinExistence type="predicted"/>
<gene>
    <name evidence="1" type="ORF">CPSG_03465</name>
</gene>
<organism evidence="2">
    <name type="scientific">Coccidioides posadasii (strain RMSCC 757 / Silveira)</name>
    <name type="common">Valley fever fungus</name>
    <dbReference type="NCBI Taxonomy" id="443226"/>
    <lineage>
        <taxon>Eukaryota</taxon>
        <taxon>Fungi</taxon>
        <taxon>Dikarya</taxon>
        <taxon>Ascomycota</taxon>
        <taxon>Pezizomycotina</taxon>
        <taxon>Eurotiomycetes</taxon>
        <taxon>Eurotiomycetidae</taxon>
        <taxon>Onygenales</taxon>
        <taxon>Onygenaceae</taxon>
        <taxon>Coccidioides</taxon>
    </lineage>
</organism>
<dbReference type="EMBL" id="GL636489">
    <property type="protein sequence ID" value="EFW20290.1"/>
    <property type="molecule type" value="Genomic_DNA"/>
</dbReference>
<name>E9D037_COCPS</name>
<reference evidence="2" key="2">
    <citation type="submission" date="2010-03" db="EMBL/GenBank/DDBJ databases">
        <title>The genome sequence of Coccidioides posadasii strain Silveira.</title>
        <authorList>
            <consortium name="The Broad Institute Genome Sequencing Center for Infectious Disease"/>
            <person name="Neafsey D."/>
            <person name="Orbach M."/>
            <person name="Henn M.R."/>
            <person name="Cole G.T."/>
            <person name="Galgiani J."/>
            <person name="Gardner M.J."/>
            <person name="Kirkland T.N."/>
            <person name="Taylor J.W."/>
            <person name="Young S.K."/>
            <person name="Zeng Q."/>
            <person name="Koehrsen M."/>
            <person name="Alvarado L."/>
            <person name="Berlin A."/>
            <person name="Borenstein D."/>
            <person name="Chapman S.B."/>
            <person name="Chen Z."/>
            <person name="Engels R."/>
            <person name="Freedman E."/>
            <person name="Gellesch M."/>
            <person name="Goldberg J."/>
            <person name="Griggs A."/>
            <person name="Gujja S."/>
            <person name="Heilman E."/>
            <person name="Heiman D."/>
            <person name="Howarth C."/>
            <person name="Jen D."/>
            <person name="Larson L."/>
            <person name="Mehta T."/>
            <person name="Neiman D."/>
            <person name="Park D."/>
            <person name="Pearson M."/>
            <person name="Richards J."/>
            <person name="Roberts A."/>
            <person name="Saif S."/>
            <person name="Shea T."/>
            <person name="Shenoy N."/>
            <person name="Sisk P."/>
            <person name="Stolte C."/>
            <person name="Sykes S."/>
            <person name="Walk T."/>
            <person name="White J."/>
            <person name="Yandava C."/>
            <person name="Haas B."/>
            <person name="Nusbaum C."/>
            <person name="Birren B."/>
        </authorList>
    </citation>
    <scope>NUCLEOTIDE SEQUENCE [LARGE SCALE GENOMIC DNA]</scope>
    <source>
        <strain evidence="2">RMSCC 757 / Silveira</strain>
    </source>
</reference>
<reference evidence="2" key="1">
    <citation type="journal article" date="2010" name="Genome Res.">
        <title>Population genomic sequencing of Coccidioides fungi reveals recent hybridization and transposon control.</title>
        <authorList>
            <person name="Neafsey D.E."/>
            <person name="Barker B.M."/>
            <person name="Sharpton T.J."/>
            <person name="Stajich J.E."/>
            <person name="Park D.J."/>
            <person name="Whiston E."/>
            <person name="Hung C.-Y."/>
            <person name="McMahan C."/>
            <person name="White J."/>
            <person name="Sykes S."/>
            <person name="Heiman D."/>
            <person name="Young S."/>
            <person name="Zeng Q."/>
            <person name="Abouelleil A."/>
            <person name="Aftuck L."/>
            <person name="Bessette D."/>
            <person name="Brown A."/>
            <person name="FitzGerald M."/>
            <person name="Lui A."/>
            <person name="Macdonald J.P."/>
            <person name="Priest M."/>
            <person name="Orbach M.J."/>
            <person name="Galgiani J.N."/>
            <person name="Kirkland T.N."/>
            <person name="Cole G.T."/>
            <person name="Birren B.W."/>
            <person name="Henn M.R."/>
            <person name="Taylor J.W."/>
            <person name="Rounsley S.D."/>
        </authorList>
    </citation>
    <scope>NUCLEOTIDE SEQUENCE [LARGE SCALE GENOMIC DNA]</scope>
    <source>
        <strain evidence="2">RMSCC 757 / Silveira</strain>
    </source>
</reference>
<dbReference type="HOGENOM" id="CLU_2249889_0_0_1"/>
<dbReference type="Proteomes" id="UP000002497">
    <property type="component" value="Unassembled WGS sequence"/>
</dbReference>
<evidence type="ECO:0000313" key="1">
    <source>
        <dbReference type="EMBL" id="EFW20290.1"/>
    </source>
</evidence>